<dbReference type="PROSITE" id="PS50225">
    <property type="entry name" value="SOCS"/>
    <property type="match status" value="1"/>
</dbReference>
<dbReference type="InterPro" id="IPR001496">
    <property type="entry name" value="SOCS_box"/>
</dbReference>
<protein>
    <recommendedName>
        <fullName evidence="1">SOCS box domain-containing protein</fullName>
    </recommendedName>
</protein>
<keyword evidence="3" id="KW-1185">Reference proteome</keyword>
<proteinExistence type="predicted"/>
<dbReference type="Gene3D" id="1.10.750.20">
    <property type="entry name" value="SOCS box"/>
    <property type="match status" value="1"/>
</dbReference>
<comment type="caution">
    <text evidence="2">The sequence shown here is derived from an EMBL/GenBank/DDBJ whole genome shotgun (WGS) entry which is preliminary data.</text>
</comment>
<sequence length="404" mass="47311">MAECGKYSKNSLFRVVSLSDARSIVYYSSIVHKSVTHLDLNIGEYSSFKREIGTLNRHSARASQICVQTKEGTKTLTEDGKFLCPTLHFKLTFTKSFRAIRYIDICPYCLERNIQSLQVDKLSVHRIWFERSLQRFVVLFIKQAKRKLASLKMFSRFSCMSSFLMTDKCLICCCFNILCVEYYNIDAVKGIFIALNIPEFQNEPLIVNEYLIYHNCLSNGNRLPETTDFGQFFMGLLMESGFYRFIPHLLNCGFSRLFEMKEGDPLITRKRLTERRRFLIYDIHFLHILYKLRSRRRQVFGHWINHYALEALTKLWRSIPDPHLSQKEITFVFKRNLFAVTAEEFLDGYERIIYDVPPEPTPRSLKHNCRIVIRKAMTLNVQLPHGISQLGLPAILASYLKLES</sequence>
<name>A0A8T0ECA3_ARGBR</name>
<reference evidence="2" key="1">
    <citation type="journal article" date="2020" name="bioRxiv">
        <title>Chromosome-level reference genome of the European wasp spider Argiope bruennichi: a resource for studies on range expansion and evolutionary adaptation.</title>
        <authorList>
            <person name="Sheffer M.M."/>
            <person name="Hoppe A."/>
            <person name="Krehenwinkel H."/>
            <person name="Uhl G."/>
            <person name="Kuss A.W."/>
            <person name="Jensen L."/>
            <person name="Jensen C."/>
            <person name="Gillespie R.G."/>
            <person name="Hoff K.J."/>
            <person name="Prost S."/>
        </authorList>
    </citation>
    <scope>NUCLEOTIDE SEQUENCE</scope>
</reference>
<evidence type="ECO:0000313" key="3">
    <source>
        <dbReference type="Proteomes" id="UP000807504"/>
    </source>
</evidence>
<gene>
    <name evidence="2" type="ORF">HNY73_017909</name>
</gene>
<dbReference type="InterPro" id="IPR036036">
    <property type="entry name" value="SOCS_box-like_dom_sf"/>
</dbReference>
<evidence type="ECO:0000259" key="1">
    <source>
        <dbReference type="PROSITE" id="PS50225"/>
    </source>
</evidence>
<organism evidence="2 3">
    <name type="scientific">Argiope bruennichi</name>
    <name type="common">Wasp spider</name>
    <name type="synonym">Aranea bruennichi</name>
    <dbReference type="NCBI Taxonomy" id="94029"/>
    <lineage>
        <taxon>Eukaryota</taxon>
        <taxon>Metazoa</taxon>
        <taxon>Ecdysozoa</taxon>
        <taxon>Arthropoda</taxon>
        <taxon>Chelicerata</taxon>
        <taxon>Arachnida</taxon>
        <taxon>Araneae</taxon>
        <taxon>Araneomorphae</taxon>
        <taxon>Entelegynae</taxon>
        <taxon>Araneoidea</taxon>
        <taxon>Araneidae</taxon>
        <taxon>Argiope</taxon>
    </lineage>
</organism>
<dbReference type="EMBL" id="JABXBU010002228">
    <property type="protein sequence ID" value="KAF8770367.1"/>
    <property type="molecule type" value="Genomic_DNA"/>
</dbReference>
<dbReference type="SUPFAM" id="SSF158235">
    <property type="entry name" value="SOCS box-like"/>
    <property type="match status" value="1"/>
</dbReference>
<dbReference type="AlphaFoldDB" id="A0A8T0ECA3"/>
<reference evidence="2" key="2">
    <citation type="submission" date="2020-06" db="EMBL/GenBank/DDBJ databases">
        <authorList>
            <person name="Sheffer M."/>
        </authorList>
    </citation>
    <scope>NUCLEOTIDE SEQUENCE</scope>
</reference>
<dbReference type="Pfam" id="PF07525">
    <property type="entry name" value="SOCS_box"/>
    <property type="match status" value="1"/>
</dbReference>
<dbReference type="CDD" id="cd03716">
    <property type="entry name" value="SOCS_ASB_like"/>
    <property type="match status" value="1"/>
</dbReference>
<evidence type="ECO:0000313" key="2">
    <source>
        <dbReference type="EMBL" id="KAF8770367.1"/>
    </source>
</evidence>
<dbReference type="SMART" id="SM00969">
    <property type="entry name" value="SOCS_box"/>
    <property type="match status" value="1"/>
</dbReference>
<accession>A0A8T0ECA3</accession>
<dbReference type="Proteomes" id="UP000807504">
    <property type="component" value="Unassembled WGS sequence"/>
</dbReference>
<feature type="domain" description="SOCS box" evidence="1">
    <location>
        <begin position="362"/>
        <end position="404"/>
    </location>
</feature>
<dbReference type="GO" id="GO:0035556">
    <property type="term" value="P:intracellular signal transduction"/>
    <property type="evidence" value="ECO:0007669"/>
    <property type="project" value="InterPro"/>
</dbReference>